<organism evidence="1 2">
    <name type="scientific">Candidatus Methylacidithermus pantelleriae</name>
    <dbReference type="NCBI Taxonomy" id="2744239"/>
    <lineage>
        <taxon>Bacteria</taxon>
        <taxon>Pseudomonadati</taxon>
        <taxon>Verrucomicrobiota</taxon>
        <taxon>Methylacidiphilae</taxon>
        <taxon>Methylacidiphilales</taxon>
        <taxon>Methylacidiphilaceae</taxon>
        <taxon>Candidatus Methylacidithermus</taxon>
    </lineage>
</organism>
<proteinExistence type="predicted"/>
<dbReference type="Proteomes" id="UP000663859">
    <property type="component" value="Unassembled WGS sequence"/>
</dbReference>
<dbReference type="EMBL" id="CAJNOB010000027">
    <property type="protein sequence ID" value="CAF0700108.1"/>
    <property type="molecule type" value="Genomic_DNA"/>
</dbReference>
<accession>A0A8J2BMS4</accession>
<protein>
    <submittedName>
        <fullName evidence="1">Uncharacterized protein</fullName>
    </submittedName>
</protein>
<keyword evidence="2" id="KW-1185">Reference proteome</keyword>
<evidence type="ECO:0000313" key="1">
    <source>
        <dbReference type="EMBL" id="CAF0700108.1"/>
    </source>
</evidence>
<comment type="caution">
    <text evidence="1">The sequence shown here is derived from an EMBL/GenBank/DDBJ whole genome shotgun (WGS) entry which is preliminary data.</text>
</comment>
<evidence type="ECO:0000313" key="2">
    <source>
        <dbReference type="Proteomes" id="UP000663859"/>
    </source>
</evidence>
<name>A0A8J2BMS4_9BACT</name>
<dbReference type="AlphaFoldDB" id="A0A8J2BMS4"/>
<reference evidence="1" key="1">
    <citation type="submission" date="2021-02" db="EMBL/GenBank/DDBJ databases">
        <authorList>
            <person name="Cremers G."/>
            <person name="Picone N."/>
        </authorList>
    </citation>
    <scope>NUCLEOTIDE SEQUENCE</scope>
    <source>
        <strain evidence="1">PQ17</strain>
    </source>
</reference>
<sequence>MVASAQLPTLGVLTAALVEVHVAWSKRMAGVGGILPDVSPCLLFPVGLAQPERWCWSTSGHPTALPSATWGRYPGAGLPYSRRSIARTGNEPVASTGVDRAG</sequence>
<gene>
    <name evidence="1" type="ORF">MPNT_330003</name>
</gene>